<accession>A0A9X9X7C2</accession>
<dbReference type="EC" id="2.1.1.37" evidence="1"/>
<dbReference type="InterPro" id="IPR029063">
    <property type="entry name" value="SAM-dependent_MTases_sf"/>
</dbReference>
<dbReference type="Gene3D" id="3.40.50.150">
    <property type="entry name" value="Vaccinia Virus protein VP39"/>
    <property type="match status" value="1"/>
</dbReference>
<dbReference type="InterPro" id="IPR050750">
    <property type="entry name" value="C5-MTase"/>
</dbReference>
<evidence type="ECO:0000256" key="7">
    <source>
        <dbReference type="PROSITE-ProRule" id="PRU01016"/>
    </source>
</evidence>
<evidence type="ECO:0000313" key="9">
    <source>
        <dbReference type="EMBL" id="MBR0679608.1"/>
    </source>
</evidence>
<feature type="active site" evidence="7">
    <location>
        <position position="78"/>
    </location>
</feature>
<dbReference type="Proteomes" id="UP001138709">
    <property type="component" value="Unassembled WGS sequence"/>
</dbReference>
<keyword evidence="2 7" id="KW-0489">Methyltransferase</keyword>
<name>A0A9X9X7C2_9PROT</name>
<evidence type="ECO:0000256" key="6">
    <source>
        <dbReference type="ARBA" id="ARBA00047422"/>
    </source>
</evidence>
<dbReference type="GO" id="GO:0003886">
    <property type="term" value="F:DNA (cytosine-5-)-methyltransferase activity"/>
    <property type="evidence" value="ECO:0007669"/>
    <property type="project" value="UniProtKB-EC"/>
</dbReference>
<comment type="caution">
    <text evidence="9">The sequence shown here is derived from an EMBL/GenBank/DDBJ whole genome shotgun (WGS) entry which is preliminary data.</text>
</comment>
<gene>
    <name evidence="9" type="ORF">GXW74_03865</name>
</gene>
<dbReference type="Pfam" id="PF00145">
    <property type="entry name" value="DNA_methylase"/>
    <property type="match status" value="1"/>
</dbReference>
<dbReference type="PANTHER" id="PTHR46098">
    <property type="entry name" value="TRNA (CYTOSINE(38)-C(5))-METHYLTRANSFERASE"/>
    <property type="match status" value="1"/>
</dbReference>
<evidence type="ECO:0000256" key="4">
    <source>
        <dbReference type="ARBA" id="ARBA00022691"/>
    </source>
</evidence>
<dbReference type="InterPro" id="IPR001525">
    <property type="entry name" value="C5_MeTfrase"/>
</dbReference>
<feature type="compositionally biased region" description="Basic and acidic residues" evidence="8">
    <location>
        <begin position="338"/>
        <end position="347"/>
    </location>
</feature>
<evidence type="ECO:0000256" key="2">
    <source>
        <dbReference type="ARBA" id="ARBA00022603"/>
    </source>
</evidence>
<sequence length="347" mass="38207">MRHRVLDLFCGGGGSSWGAYRAGAQIVCGVDADPCAREAYALNFPKAHAVRMKMTRNTGAGALGDLGHIDILLASPECTNHTMARGNRPINHHSRNTARFVLNFAADLKPRWIIIENVIQMRAWNGYDELLTRLKGLGYATEALTLDARDFGVPQQRRRLFVLCDREERPVIPQPSAGMRAPTVAEILDPPGTWPTKPLHRPGRAAPTLERAERAIAALGKGVPFLIVYYGSDASGGWQTLDRPLRTITTIDRFGLVTWEGPEPRLRMLQVPELARAMGFDNDYTLQGIGSRRDRIRLLGNGVAPPVMEAIVRSLTGRQGLAPSPRTDLRQVQGRAAPRRETTQASA</sequence>
<dbReference type="Gene3D" id="3.90.120.10">
    <property type="entry name" value="DNA Methylase, subunit A, domain 2"/>
    <property type="match status" value="1"/>
</dbReference>
<dbReference type="GO" id="GO:0009307">
    <property type="term" value="P:DNA restriction-modification system"/>
    <property type="evidence" value="ECO:0007669"/>
    <property type="project" value="UniProtKB-KW"/>
</dbReference>
<dbReference type="EMBL" id="JAAEDL010000002">
    <property type="protein sequence ID" value="MBR0679608.1"/>
    <property type="molecule type" value="Genomic_DNA"/>
</dbReference>
<dbReference type="PANTHER" id="PTHR46098:SF1">
    <property type="entry name" value="TRNA (CYTOSINE(38)-C(5))-METHYLTRANSFERASE"/>
    <property type="match status" value="1"/>
</dbReference>
<comment type="catalytic activity">
    <reaction evidence="6">
        <text>a 2'-deoxycytidine in DNA + S-adenosyl-L-methionine = a 5-methyl-2'-deoxycytidine in DNA + S-adenosyl-L-homocysteine + H(+)</text>
        <dbReference type="Rhea" id="RHEA:13681"/>
        <dbReference type="Rhea" id="RHEA-COMP:11369"/>
        <dbReference type="Rhea" id="RHEA-COMP:11370"/>
        <dbReference type="ChEBI" id="CHEBI:15378"/>
        <dbReference type="ChEBI" id="CHEBI:57856"/>
        <dbReference type="ChEBI" id="CHEBI:59789"/>
        <dbReference type="ChEBI" id="CHEBI:85452"/>
        <dbReference type="ChEBI" id="CHEBI:85454"/>
        <dbReference type="EC" id="2.1.1.37"/>
    </reaction>
</comment>
<evidence type="ECO:0000256" key="1">
    <source>
        <dbReference type="ARBA" id="ARBA00011975"/>
    </source>
</evidence>
<dbReference type="AlphaFoldDB" id="A0A9X9X7C2"/>
<feature type="region of interest" description="Disordered" evidence="8">
    <location>
        <begin position="319"/>
        <end position="347"/>
    </location>
</feature>
<dbReference type="PROSITE" id="PS51679">
    <property type="entry name" value="SAM_MT_C5"/>
    <property type="match status" value="1"/>
</dbReference>
<organism evidence="9 10">
    <name type="scientific">Neoroseomonas eburnea</name>
    <dbReference type="NCBI Taxonomy" id="1346889"/>
    <lineage>
        <taxon>Bacteria</taxon>
        <taxon>Pseudomonadati</taxon>
        <taxon>Pseudomonadota</taxon>
        <taxon>Alphaproteobacteria</taxon>
        <taxon>Acetobacterales</taxon>
        <taxon>Acetobacteraceae</taxon>
        <taxon>Neoroseomonas</taxon>
    </lineage>
</organism>
<comment type="similarity">
    <text evidence="7">Belongs to the class I-like SAM-binding methyltransferase superfamily. C5-methyltransferase family.</text>
</comment>
<protein>
    <recommendedName>
        <fullName evidence="1">DNA (cytosine-5-)-methyltransferase</fullName>
        <ecNumber evidence="1">2.1.1.37</ecNumber>
    </recommendedName>
</protein>
<keyword evidence="3 7" id="KW-0808">Transferase</keyword>
<proteinExistence type="inferred from homology"/>
<evidence type="ECO:0000256" key="5">
    <source>
        <dbReference type="ARBA" id="ARBA00022747"/>
    </source>
</evidence>
<evidence type="ECO:0000256" key="3">
    <source>
        <dbReference type="ARBA" id="ARBA00022679"/>
    </source>
</evidence>
<dbReference type="PRINTS" id="PR00105">
    <property type="entry name" value="C5METTRFRASE"/>
</dbReference>
<reference evidence="9" key="2">
    <citation type="journal article" date="2021" name="Syst. Appl. Microbiol.">
        <title>Roseomonas hellenica sp. nov., isolated from roots of wild-growing Alkanna tinctoria.</title>
        <authorList>
            <person name="Rat A."/>
            <person name="Naranjo H.D."/>
            <person name="Lebbe L."/>
            <person name="Cnockaert M."/>
            <person name="Krigas N."/>
            <person name="Grigoriadou K."/>
            <person name="Maloupa E."/>
            <person name="Willems A."/>
        </authorList>
    </citation>
    <scope>NUCLEOTIDE SEQUENCE</scope>
    <source>
        <strain evidence="9">LMG 31228</strain>
    </source>
</reference>
<keyword evidence="10" id="KW-1185">Reference proteome</keyword>
<keyword evidence="5" id="KW-0680">Restriction system</keyword>
<evidence type="ECO:0000313" key="10">
    <source>
        <dbReference type="Proteomes" id="UP001138709"/>
    </source>
</evidence>
<evidence type="ECO:0000256" key="8">
    <source>
        <dbReference type="SAM" id="MobiDB-lite"/>
    </source>
</evidence>
<keyword evidence="4 7" id="KW-0949">S-adenosyl-L-methionine</keyword>
<dbReference type="GO" id="GO:0032259">
    <property type="term" value="P:methylation"/>
    <property type="evidence" value="ECO:0007669"/>
    <property type="project" value="UniProtKB-KW"/>
</dbReference>
<dbReference type="SUPFAM" id="SSF53335">
    <property type="entry name" value="S-adenosyl-L-methionine-dependent methyltransferases"/>
    <property type="match status" value="1"/>
</dbReference>
<reference evidence="9" key="1">
    <citation type="submission" date="2020-01" db="EMBL/GenBank/DDBJ databases">
        <authorList>
            <person name="Rat A."/>
        </authorList>
    </citation>
    <scope>NUCLEOTIDE SEQUENCE</scope>
    <source>
        <strain evidence="9">LMG 31228</strain>
    </source>
</reference>